<proteinExistence type="predicted"/>
<dbReference type="GO" id="GO:0016887">
    <property type="term" value="F:ATP hydrolysis activity"/>
    <property type="evidence" value="ECO:0007669"/>
    <property type="project" value="InterPro"/>
</dbReference>
<dbReference type="InterPro" id="IPR027417">
    <property type="entry name" value="P-loop_NTPase"/>
</dbReference>
<dbReference type="SUPFAM" id="SSF52540">
    <property type="entry name" value="P-loop containing nucleoside triphosphate hydrolases"/>
    <property type="match status" value="1"/>
</dbReference>
<organism evidence="2 3">
    <name type="scientific">Delftia lacustris</name>
    <dbReference type="NCBI Taxonomy" id="558537"/>
    <lineage>
        <taxon>Bacteria</taxon>
        <taxon>Pseudomonadati</taxon>
        <taxon>Pseudomonadota</taxon>
        <taxon>Betaproteobacteria</taxon>
        <taxon>Burkholderiales</taxon>
        <taxon>Comamonadaceae</taxon>
        <taxon>Delftia</taxon>
    </lineage>
</organism>
<sequence>MTRPNSRRPMSRAAYQARVAGLKAEHPWLAKQVVEPAPGHLAVLAHFVGQCELLMKPADYRHLPLFCATTQRDKLSLRVELVGASINRDRALLDLIEAARHAAQQHCPVCSAPVIGGDANAGQGVRCKQHEATIGLFAEDLKRNHKLAVAAGLLPAATKPEKSVRGEPLDPSIDDAVHALVQSLPDMKPPAAAPDQPAPQAPRATPQIAFLDAAGLRSFVERHRAKPDEKAKRAQYIAERIRAAGHERRKLGELPDVWTQLIEDFQRDFPNFAELAEVMHDHFALHAIGDGRVAWSPILLVGPAGIGKTEAARWLAARLSLPFRVIDMASTQSSSPLAGSESFWSNSEPGVVFELLAYQPLANPVIVLDELDKTDQQRQYDPLAALYTLLEPRSARHFIDLSIRDFAIDASHVNWIATANSIESIPAPLLSRMTVLHVQAPTPEQVAHIARQMYGRMRAESPWGSGFAPTLDDQVLDKLKNLPPRTLGLALKRALGRAARDERDHIRVCDLPDLSAATRKPLGFTA</sequence>
<dbReference type="GO" id="GO:0006515">
    <property type="term" value="P:protein quality control for misfolded or incompletely synthesized proteins"/>
    <property type="evidence" value="ECO:0007669"/>
    <property type="project" value="TreeGrafter"/>
</dbReference>
<dbReference type="Pfam" id="PF00004">
    <property type="entry name" value="AAA"/>
    <property type="match status" value="1"/>
</dbReference>
<dbReference type="PANTHER" id="PTHR43718:SF2">
    <property type="entry name" value="LON PROTEASE HOMOLOG, MITOCHONDRIAL"/>
    <property type="match status" value="1"/>
</dbReference>
<dbReference type="RefSeq" id="WP_016445636.1">
    <property type="nucleotide sequence ID" value="NZ_CP141274.1"/>
</dbReference>
<dbReference type="GO" id="GO:0004176">
    <property type="term" value="F:ATP-dependent peptidase activity"/>
    <property type="evidence" value="ECO:0007669"/>
    <property type="project" value="InterPro"/>
</dbReference>
<dbReference type="Proteomes" id="UP000183417">
    <property type="component" value="Unassembled WGS sequence"/>
</dbReference>
<dbReference type="GeneID" id="94690493"/>
<accession>A0A1H3HAX8</accession>
<dbReference type="EMBL" id="FNPE01000002">
    <property type="protein sequence ID" value="SDY12365.1"/>
    <property type="molecule type" value="Genomic_DNA"/>
</dbReference>
<dbReference type="AlphaFoldDB" id="A0A1H3HAX8"/>
<evidence type="ECO:0000313" key="3">
    <source>
        <dbReference type="Proteomes" id="UP000183417"/>
    </source>
</evidence>
<dbReference type="InterPro" id="IPR003593">
    <property type="entry name" value="AAA+_ATPase"/>
</dbReference>
<keyword evidence="2" id="KW-0645">Protease</keyword>
<evidence type="ECO:0000313" key="2">
    <source>
        <dbReference type="EMBL" id="SDY12365.1"/>
    </source>
</evidence>
<reference evidence="2 3" key="1">
    <citation type="submission" date="2016-10" db="EMBL/GenBank/DDBJ databases">
        <authorList>
            <person name="de Groot N.N."/>
        </authorList>
    </citation>
    <scope>NUCLEOTIDE SEQUENCE [LARGE SCALE GENOMIC DNA]</scope>
    <source>
        <strain evidence="2 3">LMG 24775</strain>
    </source>
</reference>
<dbReference type="Gene3D" id="3.40.50.300">
    <property type="entry name" value="P-loop containing nucleotide triphosphate hydrolases"/>
    <property type="match status" value="1"/>
</dbReference>
<dbReference type="GO" id="GO:0004252">
    <property type="term" value="F:serine-type endopeptidase activity"/>
    <property type="evidence" value="ECO:0007669"/>
    <property type="project" value="InterPro"/>
</dbReference>
<keyword evidence="2" id="KW-0378">Hydrolase</keyword>
<feature type="domain" description="AAA+ ATPase" evidence="1">
    <location>
        <begin position="294"/>
        <end position="442"/>
    </location>
</feature>
<dbReference type="InterPro" id="IPR003959">
    <property type="entry name" value="ATPase_AAA_core"/>
</dbReference>
<dbReference type="PANTHER" id="PTHR43718">
    <property type="entry name" value="LON PROTEASE"/>
    <property type="match status" value="1"/>
</dbReference>
<dbReference type="InterPro" id="IPR027065">
    <property type="entry name" value="Lon_Prtase"/>
</dbReference>
<dbReference type="SMART" id="SM00382">
    <property type="entry name" value="AAA"/>
    <property type="match status" value="1"/>
</dbReference>
<evidence type="ECO:0000259" key="1">
    <source>
        <dbReference type="SMART" id="SM00382"/>
    </source>
</evidence>
<name>A0A1H3HAX8_9BURK</name>
<dbReference type="GO" id="GO:0005524">
    <property type="term" value="F:ATP binding"/>
    <property type="evidence" value="ECO:0007669"/>
    <property type="project" value="InterPro"/>
</dbReference>
<protein>
    <submittedName>
        <fullName evidence="2">ATP-dependent Lon protease</fullName>
    </submittedName>
</protein>
<gene>
    <name evidence="2" type="ORF">SAMN05421547_102557</name>
</gene>